<dbReference type="RefSeq" id="WP_184780307.1">
    <property type="nucleotide sequence ID" value="NZ_JACHMG010000001.1"/>
</dbReference>
<dbReference type="EMBL" id="JACHMG010000001">
    <property type="protein sequence ID" value="MBB4685249.1"/>
    <property type="molecule type" value="Genomic_DNA"/>
</dbReference>
<sequence length="106" mass="11032">MAPELASEPEAKDFEVGLRTISKQCFGSAGCTTVVEPEISFVGGNTLASGYECDLTYTITGDESGEIVQTATSTGGTSYLVNRTVVSTPKSKTKIGASVASVNCRR</sequence>
<keyword evidence="2" id="KW-1185">Reference proteome</keyword>
<dbReference type="AlphaFoldDB" id="A0A840IUQ5"/>
<protein>
    <submittedName>
        <fullName evidence="1">Uncharacterized protein</fullName>
    </submittedName>
</protein>
<gene>
    <name evidence="1" type="ORF">BJY18_002734</name>
</gene>
<reference evidence="1 2" key="1">
    <citation type="submission" date="2020-08" db="EMBL/GenBank/DDBJ databases">
        <title>Sequencing the genomes of 1000 actinobacteria strains.</title>
        <authorList>
            <person name="Klenk H.-P."/>
        </authorList>
    </citation>
    <scope>NUCLEOTIDE SEQUENCE [LARGE SCALE GENOMIC DNA]</scope>
    <source>
        <strain evidence="1 2">DSM 45859</strain>
    </source>
</reference>
<accession>A0A840IUQ5</accession>
<proteinExistence type="predicted"/>
<evidence type="ECO:0000313" key="1">
    <source>
        <dbReference type="EMBL" id="MBB4685249.1"/>
    </source>
</evidence>
<name>A0A840IUQ5_9PSEU</name>
<comment type="caution">
    <text evidence="1">The sequence shown here is derived from an EMBL/GenBank/DDBJ whole genome shotgun (WGS) entry which is preliminary data.</text>
</comment>
<organism evidence="1 2">
    <name type="scientific">Amycolatopsis jiangsuensis</name>
    <dbReference type="NCBI Taxonomy" id="1181879"/>
    <lineage>
        <taxon>Bacteria</taxon>
        <taxon>Bacillati</taxon>
        <taxon>Actinomycetota</taxon>
        <taxon>Actinomycetes</taxon>
        <taxon>Pseudonocardiales</taxon>
        <taxon>Pseudonocardiaceae</taxon>
        <taxon>Amycolatopsis</taxon>
    </lineage>
</organism>
<dbReference type="Proteomes" id="UP000581769">
    <property type="component" value="Unassembled WGS sequence"/>
</dbReference>
<evidence type="ECO:0000313" key="2">
    <source>
        <dbReference type="Proteomes" id="UP000581769"/>
    </source>
</evidence>